<protein>
    <submittedName>
        <fullName evidence="3">Uncharacterized protein</fullName>
    </submittedName>
</protein>
<evidence type="ECO:0000313" key="3">
    <source>
        <dbReference type="EMBL" id="KAJ7205256.1"/>
    </source>
</evidence>
<keyword evidence="2" id="KW-0812">Transmembrane</keyword>
<evidence type="ECO:0000313" key="4">
    <source>
        <dbReference type="Proteomes" id="UP001219525"/>
    </source>
</evidence>
<keyword evidence="2" id="KW-1133">Transmembrane helix</keyword>
<evidence type="ECO:0000256" key="1">
    <source>
        <dbReference type="SAM" id="MobiDB-lite"/>
    </source>
</evidence>
<accession>A0AAD6V7L9</accession>
<reference evidence="3" key="1">
    <citation type="submission" date="2023-03" db="EMBL/GenBank/DDBJ databases">
        <title>Massive genome expansion in bonnet fungi (Mycena s.s.) driven by repeated elements and novel gene families across ecological guilds.</title>
        <authorList>
            <consortium name="Lawrence Berkeley National Laboratory"/>
            <person name="Harder C.B."/>
            <person name="Miyauchi S."/>
            <person name="Viragh M."/>
            <person name="Kuo A."/>
            <person name="Thoen E."/>
            <person name="Andreopoulos B."/>
            <person name="Lu D."/>
            <person name="Skrede I."/>
            <person name="Drula E."/>
            <person name="Henrissat B."/>
            <person name="Morin E."/>
            <person name="Kohler A."/>
            <person name="Barry K."/>
            <person name="LaButti K."/>
            <person name="Morin E."/>
            <person name="Salamov A."/>
            <person name="Lipzen A."/>
            <person name="Mereny Z."/>
            <person name="Hegedus B."/>
            <person name="Baldrian P."/>
            <person name="Stursova M."/>
            <person name="Weitz H."/>
            <person name="Taylor A."/>
            <person name="Grigoriev I.V."/>
            <person name="Nagy L.G."/>
            <person name="Martin F."/>
            <person name="Kauserud H."/>
        </authorList>
    </citation>
    <scope>NUCLEOTIDE SEQUENCE</scope>
    <source>
        <strain evidence="3">9144</strain>
    </source>
</reference>
<sequence>MKRNLFLAKWMILPHASRVPRHVGTRWTEHCPHSLEIFTTGARPTVLRFLHFPPHRLAAKMARVSVRLGLLMLWLLAMPARGQAENTGVIQLSSFSNLVIAQCDILTITWTGGTPPFLITYDRLWYLCVSRILRLIRASELVAIEVGDSLFDLSNVNEFTVAASLNSNCLVGATVATATGANPTPNVIQPTDTTSPPPRAGSGRSHSNLAPIVGGAAGGAVALLLIGVCVWYSRRRRQPNNTVLPTTTPGPVFGAHQGMATISGTQAAAPISVTGGVSTQNAVLAQRPGYQTNTYTLNNLETSTGGTGPPPMPTDGPTVSEVPYGQNGAPQSMFAATPVSIIPTPSHRVHSLSSAGGVDGGMRMTTYTGTLSPLSCPWLHIPTPSSDSDSKTVMSWSGGPPSSPEAASSSASPFITPPLREQEHEPRLMLESPMAMNMAPPPYSNND</sequence>
<keyword evidence="4" id="KW-1185">Reference proteome</keyword>
<organism evidence="3 4">
    <name type="scientific">Mycena pura</name>
    <dbReference type="NCBI Taxonomy" id="153505"/>
    <lineage>
        <taxon>Eukaryota</taxon>
        <taxon>Fungi</taxon>
        <taxon>Dikarya</taxon>
        <taxon>Basidiomycota</taxon>
        <taxon>Agaricomycotina</taxon>
        <taxon>Agaricomycetes</taxon>
        <taxon>Agaricomycetidae</taxon>
        <taxon>Agaricales</taxon>
        <taxon>Marasmiineae</taxon>
        <taxon>Mycenaceae</taxon>
        <taxon>Mycena</taxon>
    </lineage>
</organism>
<feature type="compositionally biased region" description="Low complexity" evidence="1">
    <location>
        <begin position="395"/>
        <end position="413"/>
    </location>
</feature>
<dbReference type="AlphaFoldDB" id="A0AAD6V7L9"/>
<keyword evidence="2" id="KW-0472">Membrane</keyword>
<proteinExistence type="predicted"/>
<feature type="region of interest" description="Disordered" evidence="1">
    <location>
        <begin position="181"/>
        <end position="207"/>
    </location>
</feature>
<name>A0AAD6V7L9_9AGAR</name>
<gene>
    <name evidence="3" type="ORF">GGX14DRAFT_698580</name>
</gene>
<comment type="caution">
    <text evidence="3">The sequence shown here is derived from an EMBL/GenBank/DDBJ whole genome shotgun (WGS) entry which is preliminary data.</text>
</comment>
<evidence type="ECO:0000256" key="2">
    <source>
        <dbReference type="SAM" id="Phobius"/>
    </source>
</evidence>
<feature type="compositionally biased region" description="Polar residues" evidence="1">
    <location>
        <begin position="383"/>
        <end position="394"/>
    </location>
</feature>
<feature type="transmembrane region" description="Helical" evidence="2">
    <location>
        <begin position="209"/>
        <end position="232"/>
    </location>
</feature>
<dbReference type="Proteomes" id="UP001219525">
    <property type="component" value="Unassembled WGS sequence"/>
</dbReference>
<feature type="region of interest" description="Disordered" evidence="1">
    <location>
        <begin position="382"/>
        <end position="447"/>
    </location>
</feature>
<dbReference type="EMBL" id="JARJCW010000044">
    <property type="protein sequence ID" value="KAJ7205256.1"/>
    <property type="molecule type" value="Genomic_DNA"/>
</dbReference>